<proteinExistence type="predicted"/>
<gene>
    <name evidence="1" type="ORF">H7F49_16605</name>
</gene>
<keyword evidence="2" id="KW-1185">Reference proteome</keyword>
<accession>A0A7X1FB58</accession>
<evidence type="ECO:0000313" key="1">
    <source>
        <dbReference type="EMBL" id="MBC2653309.1"/>
    </source>
</evidence>
<reference evidence="1 2" key="1">
    <citation type="submission" date="2020-08" db="EMBL/GenBank/DDBJ databases">
        <title>The genome sequence of Novosphingobium flavum 4Y4.</title>
        <authorList>
            <person name="Liu Y."/>
        </authorList>
    </citation>
    <scope>NUCLEOTIDE SEQUENCE [LARGE SCALE GENOMIC DNA]</scope>
    <source>
        <strain evidence="1 2">4Y4</strain>
    </source>
</reference>
<protein>
    <submittedName>
        <fullName evidence="1">DUF2171 domain-containing protein</fullName>
    </submittedName>
</protein>
<dbReference type="RefSeq" id="WP_185684712.1">
    <property type="nucleotide sequence ID" value="NZ_JACLAU010000043.1"/>
</dbReference>
<sequence>MRDGVGGHPLAGQIREHMAVIGADGVPVGTVDHVDGHRIKLTRRDAATGYAGGGHSGHHHYLSIGLVAGIEGDTVRLSANGDVAYAMEEEEGGDGPG</sequence>
<dbReference type="Proteomes" id="UP000520156">
    <property type="component" value="Unassembled WGS sequence"/>
</dbReference>
<name>A0A7X1FB58_9SPHN</name>
<comment type="caution">
    <text evidence="1">The sequence shown here is derived from an EMBL/GenBank/DDBJ whole genome shotgun (WGS) entry which is preliminary data.</text>
</comment>
<evidence type="ECO:0000313" key="2">
    <source>
        <dbReference type="Proteomes" id="UP000520156"/>
    </source>
</evidence>
<dbReference type="AlphaFoldDB" id="A0A7X1FB58"/>
<organism evidence="1 2">
    <name type="scientific">Novosphingobium aerophilum</name>
    <dbReference type="NCBI Taxonomy" id="2839843"/>
    <lineage>
        <taxon>Bacteria</taxon>
        <taxon>Pseudomonadati</taxon>
        <taxon>Pseudomonadota</taxon>
        <taxon>Alphaproteobacteria</taxon>
        <taxon>Sphingomonadales</taxon>
        <taxon>Sphingomonadaceae</taxon>
        <taxon>Novosphingobium</taxon>
    </lineage>
</organism>
<dbReference type="EMBL" id="JACLAU010000043">
    <property type="protein sequence ID" value="MBC2653309.1"/>
    <property type="molecule type" value="Genomic_DNA"/>
</dbReference>
<dbReference type="InterPro" id="IPR018684">
    <property type="entry name" value="DUF2171"/>
</dbReference>
<dbReference type="Pfam" id="PF09939">
    <property type="entry name" value="DUF2171"/>
    <property type="match status" value="1"/>
</dbReference>